<keyword evidence="4 5" id="KW-0862">Zinc</keyword>
<dbReference type="GO" id="GO:0016530">
    <property type="term" value="F:metallochaperone activity"/>
    <property type="evidence" value="ECO:0007669"/>
    <property type="project" value="UniProtKB-ARBA"/>
</dbReference>
<feature type="binding site" evidence="5">
    <location>
        <position position="76"/>
    </location>
    <ligand>
        <name>Zn(2+)</name>
        <dbReference type="ChEBI" id="CHEBI:29105"/>
    </ligand>
</feature>
<comment type="caution">
    <text evidence="6">The sequence shown here is derived from an EMBL/GenBank/DDBJ whole genome shotgun (WGS) entry which is preliminary data.</text>
</comment>
<feature type="binding site" evidence="5">
    <location>
        <position position="89"/>
    </location>
    <ligand>
        <name>Zn(2+)</name>
        <dbReference type="ChEBI" id="CHEBI:29105"/>
    </ligand>
</feature>
<feature type="binding site" evidence="5">
    <location>
        <position position="73"/>
    </location>
    <ligand>
        <name>Zn(2+)</name>
        <dbReference type="ChEBI" id="CHEBI:29105"/>
    </ligand>
</feature>
<keyword evidence="7" id="KW-1185">Reference proteome</keyword>
<dbReference type="NCBIfam" id="TIGR00100">
    <property type="entry name" value="hypA"/>
    <property type="match status" value="1"/>
</dbReference>
<dbReference type="Pfam" id="PF01155">
    <property type="entry name" value="HypA"/>
    <property type="match status" value="1"/>
</dbReference>
<comment type="function">
    <text evidence="5">Involved in the maturation of [NiFe] hydrogenases. Required for nickel insertion into the metal center of the hydrogenase.</text>
</comment>
<comment type="similarity">
    <text evidence="1 5">Belongs to the HypA/HybF family.</text>
</comment>
<evidence type="ECO:0000256" key="4">
    <source>
        <dbReference type="ARBA" id="ARBA00022833"/>
    </source>
</evidence>
<feature type="binding site" evidence="5">
    <location>
        <position position="2"/>
    </location>
    <ligand>
        <name>Ni(2+)</name>
        <dbReference type="ChEBI" id="CHEBI:49786"/>
    </ligand>
</feature>
<dbReference type="eggNOG" id="COG0375">
    <property type="taxonomic scope" value="Bacteria"/>
</dbReference>
<evidence type="ECO:0000256" key="3">
    <source>
        <dbReference type="ARBA" id="ARBA00022723"/>
    </source>
</evidence>
<evidence type="ECO:0000256" key="5">
    <source>
        <dbReference type="HAMAP-Rule" id="MF_00213"/>
    </source>
</evidence>
<dbReference type="PANTHER" id="PTHR34535">
    <property type="entry name" value="HYDROGENASE MATURATION FACTOR HYPA"/>
    <property type="match status" value="1"/>
</dbReference>
<gene>
    <name evidence="5" type="primary">hypA</name>
    <name evidence="6" type="ORF">ADIMK_0197</name>
</gene>
<dbReference type="PROSITE" id="PS01249">
    <property type="entry name" value="HYPA"/>
    <property type="match status" value="1"/>
</dbReference>
<organism evidence="6 7">
    <name type="scientific">Marinobacterium lacunae</name>
    <dbReference type="NCBI Taxonomy" id="1232683"/>
    <lineage>
        <taxon>Bacteria</taxon>
        <taxon>Pseudomonadati</taxon>
        <taxon>Pseudomonadota</taxon>
        <taxon>Gammaproteobacteria</taxon>
        <taxon>Oceanospirillales</taxon>
        <taxon>Oceanospirillaceae</taxon>
        <taxon>Marinobacterium</taxon>
    </lineage>
</organism>
<dbReference type="STRING" id="1232683.ADIMK_0197"/>
<dbReference type="Proteomes" id="UP000028252">
    <property type="component" value="Unassembled WGS sequence"/>
</dbReference>
<dbReference type="Gene3D" id="3.30.2320.80">
    <property type="match status" value="1"/>
</dbReference>
<evidence type="ECO:0000313" key="7">
    <source>
        <dbReference type="Proteomes" id="UP000028252"/>
    </source>
</evidence>
<dbReference type="PATRIC" id="fig|1232683.4.peg.193"/>
<dbReference type="HAMAP" id="MF_00213">
    <property type="entry name" value="HypA_HybF"/>
    <property type="match status" value="1"/>
</dbReference>
<dbReference type="EMBL" id="JMQN01000007">
    <property type="protein sequence ID" value="KEA65675.1"/>
    <property type="molecule type" value="Genomic_DNA"/>
</dbReference>
<dbReference type="GO" id="GO:0016151">
    <property type="term" value="F:nickel cation binding"/>
    <property type="evidence" value="ECO:0007669"/>
    <property type="project" value="UniProtKB-UniRule"/>
</dbReference>
<proteinExistence type="inferred from homology"/>
<dbReference type="GO" id="GO:0008270">
    <property type="term" value="F:zinc ion binding"/>
    <property type="evidence" value="ECO:0007669"/>
    <property type="project" value="UniProtKB-UniRule"/>
</dbReference>
<dbReference type="InterPro" id="IPR020538">
    <property type="entry name" value="Hydgase_Ni_incorp_HypA/HybF_CS"/>
</dbReference>
<dbReference type="PANTHER" id="PTHR34535:SF3">
    <property type="entry name" value="HYDROGENASE MATURATION FACTOR HYPA"/>
    <property type="match status" value="1"/>
</dbReference>
<evidence type="ECO:0000313" key="6">
    <source>
        <dbReference type="EMBL" id="KEA65675.1"/>
    </source>
</evidence>
<dbReference type="FunFam" id="3.30.2320.80:FF:000001">
    <property type="entry name" value="Hydrogenase maturation factor HypA"/>
    <property type="match status" value="1"/>
</dbReference>
<reference evidence="6 7" key="1">
    <citation type="submission" date="2014-04" db="EMBL/GenBank/DDBJ databases">
        <title>Marinobacterium kochiensis sp. nov., isolated from sediment sample collected from Kochi backwaters in Kerala, India.</title>
        <authorList>
            <person name="Singh A."/>
            <person name="Pinnaka A.K."/>
        </authorList>
    </citation>
    <scope>NUCLEOTIDE SEQUENCE [LARGE SCALE GENOMIC DNA]</scope>
    <source>
        <strain evidence="6 7">AK27</strain>
    </source>
</reference>
<keyword evidence="3 5" id="KW-0479">Metal-binding</keyword>
<protein>
    <recommendedName>
        <fullName evidence="5">Hydrogenase maturation factor HypA</fullName>
    </recommendedName>
</protein>
<evidence type="ECO:0000256" key="1">
    <source>
        <dbReference type="ARBA" id="ARBA00010748"/>
    </source>
</evidence>
<accession>A0A081G4H0</accession>
<feature type="binding site" evidence="5">
    <location>
        <position position="92"/>
    </location>
    <ligand>
        <name>Zn(2+)</name>
        <dbReference type="ChEBI" id="CHEBI:29105"/>
    </ligand>
</feature>
<evidence type="ECO:0000256" key="2">
    <source>
        <dbReference type="ARBA" id="ARBA00022596"/>
    </source>
</evidence>
<sequence length="113" mass="12762">MHEMSIAEGIVQTLEDQARVQHYSRVKTVWLEIGPLAAIEKESLLFCFDAVTRDTLAENARLDIIDLPGEAWCLACASRVAITQRYDSCSECGSYQLQVTRGDELRIKELEVE</sequence>
<dbReference type="InterPro" id="IPR000688">
    <property type="entry name" value="HypA/HybF"/>
</dbReference>
<dbReference type="PIRSF" id="PIRSF004761">
    <property type="entry name" value="Hydrgn_mat_HypA"/>
    <property type="match status" value="1"/>
</dbReference>
<name>A0A081G4H0_9GAMM</name>
<keyword evidence="2 5" id="KW-0533">Nickel</keyword>
<dbReference type="AlphaFoldDB" id="A0A081G4H0"/>
<dbReference type="GO" id="GO:0051604">
    <property type="term" value="P:protein maturation"/>
    <property type="evidence" value="ECO:0007669"/>
    <property type="project" value="InterPro"/>
</dbReference>